<dbReference type="Proteomes" id="UP000758652">
    <property type="component" value="Unassembled WGS sequence"/>
</dbReference>
<dbReference type="SUPFAM" id="SSF46565">
    <property type="entry name" value="Chaperone J-domain"/>
    <property type="match status" value="1"/>
</dbReference>
<name>A0ABR9RIR5_9FIRM</name>
<dbReference type="EMBL" id="JADCKL010000003">
    <property type="protein sequence ID" value="MBE5062859.1"/>
    <property type="molecule type" value="Genomic_DNA"/>
</dbReference>
<dbReference type="CDD" id="cd06257">
    <property type="entry name" value="DnaJ"/>
    <property type="match status" value="1"/>
</dbReference>
<dbReference type="Pfam" id="PF00226">
    <property type="entry name" value="DnaJ"/>
    <property type="match status" value="1"/>
</dbReference>
<dbReference type="SMART" id="SM00271">
    <property type="entry name" value="DnaJ"/>
    <property type="match status" value="1"/>
</dbReference>
<proteinExistence type="predicted"/>
<dbReference type="InterPro" id="IPR011990">
    <property type="entry name" value="TPR-like_helical_dom_sf"/>
</dbReference>
<evidence type="ECO:0000313" key="3">
    <source>
        <dbReference type="EMBL" id="MBE5062859.1"/>
    </source>
</evidence>
<gene>
    <name evidence="3" type="ORF">INF30_06245</name>
</gene>
<feature type="domain" description="J" evidence="2">
    <location>
        <begin position="4"/>
        <end position="72"/>
    </location>
</feature>
<dbReference type="SUPFAM" id="SSF48452">
    <property type="entry name" value="TPR-like"/>
    <property type="match status" value="1"/>
</dbReference>
<dbReference type="InterPro" id="IPR050817">
    <property type="entry name" value="DjlA_DnaK_co-chaperone"/>
</dbReference>
<protein>
    <submittedName>
        <fullName evidence="3">J domain-containing protein</fullName>
    </submittedName>
</protein>
<dbReference type="Gene3D" id="1.10.287.110">
    <property type="entry name" value="DnaJ domain"/>
    <property type="match status" value="1"/>
</dbReference>
<comment type="caution">
    <text evidence="3">The sequence shown here is derived from an EMBL/GenBank/DDBJ whole genome shotgun (WGS) entry which is preliminary data.</text>
</comment>
<reference evidence="3 4" key="1">
    <citation type="submission" date="2020-10" db="EMBL/GenBank/DDBJ databases">
        <title>ChiBAC.</title>
        <authorList>
            <person name="Zenner C."/>
            <person name="Hitch T.C.A."/>
            <person name="Clavel T."/>
        </authorList>
    </citation>
    <scope>NUCLEOTIDE SEQUENCE [LARGE SCALE GENOMIC DNA]</scope>
    <source>
        <strain evidence="3 4">DSM 108991</strain>
    </source>
</reference>
<dbReference type="PANTHER" id="PTHR24074">
    <property type="entry name" value="CO-CHAPERONE PROTEIN DJLA"/>
    <property type="match status" value="1"/>
</dbReference>
<dbReference type="PRINTS" id="PR00625">
    <property type="entry name" value="JDOMAIN"/>
</dbReference>
<keyword evidence="4" id="KW-1185">Reference proteome</keyword>
<keyword evidence="1" id="KW-0235">DNA replication</keyword>
<organism evidence="3 4">
    <name type="scientific">Claveliimonas monacensis</name>
    <dbReference type="NCBI Taxonomy" id="2779351"/>
    <lineage>
        <taxon>Bacteria</taxon>
        <taxon>Bacillati</taxon>
        <taxon>Bacillota</taxon>
        <taxon>Clostridia</taxon>
        <taxon>Lachnospirales</taxon>
        <taxon>Lachnospiraceae</taxon>
        <taxon>Claveliimonas</taxon>
    </lineage>
</organism>
<dbReference type="PROSITE" id="PS50076">
    <property type="entry name" value="DNAJ_2"/>
    <property type="match status" value="1"/>
</dbReference>
<evidence type="ECO:0000259" key="2">
    <source>
        <dbReference type="PROSITE" id="PS50076"/>
    </source>
</evidence>
<accession>A0ABR9RIR5</accession>
<dbReference type="InterPro" id="IPR036869">
    <property type="entry name" value="J_dom_sf"/>
</dbReference>
<dbReference type="RefSeq" id="WP_226394593.1">
    <property type="nucleotide sequence ID" value="NZ_JADCKL010000003.1"/>
</dbReference>
<evidence type="ECO:0000256" key="1">
    <source>
        <dbReference type="ARBA" id="ARBA00022705"/>
    </source>
</evidence>
<dbReference type="InterPro" id="IPR001623">
    <property type="entry name" value="DnaJ_domain"/>
</dbReference>
<evidence type="ECO:0000313" key="4">
    <source>
        <dbReference type="Proteomes" id="UP000758652"/>
    </source>
</evidence>
<sequence>MVDDPYKVLGVSRDATKEEIKKAYRARAKEYHPDLHPDDPQAAEKMNEINEAYDMLNNPEKYKKRAREEQTRGDAGGWQEYGDFRGFGSFDDFFGFGGAGREPERPQPRPGDSGDIRQAIDFINMRQYQYASNTLNSILSMYRDARWFYLSALANYGLNNQVLAVEQIQKAIEKDPSEPLYRRTLDIMRQSGTEYRQNSEEFQNYAESMGRFCQGMCLAQLFCMFCRC</sequence>